<gene>
    <name evidence="1" type="ORF">SAMN05661093_00501</name>
</gene>
<accession>A0A1W2A255</accession>
<dbReference type="AlphaFoldDB" id="A0A1W2A255"/>
<dbReference type="RefSeq" id="WP_084424377.1">
    <property type="nucleotide sequence ID" value="NZ_FWXV01000001.1"/>
</dbReference>
<reference evidence="1 2" key="1">
    <citation type="submission" date="2017-04" db="EMBL/GenBank/DDBJ databases">
        <authorList>
            <person name="Afonso C.L."/>
            <person name="Miller P.J."/>
            <person name="Scott M.A."/>
            <person name="Spackman E."/>
            <person name="Goraichik I."/>
            <person name="Dimitrov K.M."/>
            <person name="Suarez D.L."/>
            <person name="Swayne D.E."/>
        </authorList>
    </citation>
    <scope>NUCLEOTIDE SEQUENCE [LARGE SCALE GENOMIC DNA]</scope>
    <source>
        <strain evidence="1 2">DSM 43828</strain>
    </source>
</reference>
<dbReference type="OrthoDB" id="3691544at2"/>
<evidence type="ECO:0000313" key="2">
    <source>
        <dbReference type="Proteomes" id="UP000192674"/>
    </source>
</evidence>
<name>A0A1W2A255_KIBAR</name>
<keyword evidence="2" id="KW-1185">Reference proteome</keyword>
<proteinExistence type="predicted"/>
<dbReference type="EMBL" id="FWXV01000001">
    <property type="protein sequence ID" value="SMC54511.1"/>
    <property type="molecule type" value="Genomic_DNA"/>
</dbReference>
<sequence length="155" mass="15967">MGDMSRRAALLGVPAAAAGTVAVSASGTTELSFTATRSKNTLPLSPPLGAPFIIYLALRNPTGQAIGDGSLTAMVVDLIPDVPPKIVIQLKVIFRLADGEIHASGMQIRQVPEPGKLHQLAITGGTRAYSSARGEGTVEHVTADVSAVTLKVVTD</sequence>
<dbReference type="Proteomes" id="UP000192674">
    <property type="component" value="Unassembled WGS sequence"/>
</dbReference>
<organism evidence="1 2">
    <name type="scientific">Kibdelosporangium aridum</name>
    <dbReference type="NCBI Taxonomy" id="2030"/>
    <lineage>
        <taxon>Bacteria</taxon>
        <taxon>Bacillati</taxon>
        <taxon>Actinomycetota</taxon>
        <taxon>Actinomycetes</taxon>
        <taxon>Pseudonocardiales</taxon>
        <taxon>Pseudonocardiaceae</taxon>
        <taxon>Kibdelosporangium</taxon>
    </lineage>
</organism>
<protein>
    <submittedName>
        <fullName evidence="1">Uncharacterized protein</fullName>
    </submittedName>
</protein>
<evidence type="ECO:0000313" key="1">
    <source>
        <dbReference type="EMBL" id="SMC54511.1"/>
    </source>
</evidence>